<protein>
    <submittedName>
        <fullName evidence="1">Uncharacterized protein</fullName>
    </submittedName>
</protein>
<dbReference type="EMBL" id="WKQP01000029">
    <property type="protein sequence ID" value="MSC61270.1"/>
    <property type="molecule type" value="Genomic_DNA"/>
</dbReference>
<evidence type="ECO:0000313" key="1">
    <source>
        <dbReference type="EMBL" id="MSC61270.1"/>
    </source>
</evidence>
<organism evidence="1 2">
    <name type="scientific">Agathobacter rectalis</name>
    <dbReference type="NCBI Taxonomy" id="39491"/>
    <lineage>
        <taxon>Bacteria</taxon>
        <taxon>Bacillati</taxon>
        <taxon>Bacillota</taxon>
        <taxon>Clostridia</taxon>
        <taxon>Lachnospirales</taxon>
        <taxon>Lachnospiraceae</taxon>
        <taxon>Agathobacter</taxon>
    </lineage>
</organism>
<comment type="caution">
    <text evidence="1">The sequence shown here is derived from an EMBL/GenBank/DDBJ whole genome shotgun (WGS) entry which is preliminary data.</text>
</comment>
<evidence type="ECO:0000313" key="2">
    <source>
        <dbReference type="Proteomes" id="UP000479563"/>
    </source>
</evidence>
<sequence>MNKQAIQASEVFDDEDYTDDEIRSFIEYYSNKNNGEYEPYCKAIVDCLEEML</sequence>
<name>A0A6L5TCX5_9FIRM</name>
<dbReference type="AlphaFoldDB" id="A0A6L5TCX5"/>
<dbReference type="Proteomes" id="UP000479563">
    <property type="component" value="Unassembled WGS sequence"/>
</dbReference>
<gene>
    <name evidence="1" type="ORF">GKE07_13925</name>
</gene>
<proteinExistence type="predicted"/>
<reference evidence="1 2" key="1">
    <citation type="journal article" date="2019" name="Nat. Med.">
        <title>A library of human gut bacterial isolates paired with longitudinal multiomics data enables mechanistic microbiome research.</title>
        <authorList>
            <person name="Poyet M."/>
            <person name="Groussin M."/>
            <person name="Gibbons S.M."/>
            <person name="Avila-Pacheco J."/>
            <person name="Jiang X."/>
            <person name="Kearney S.M."/>
            <person name="Perrotta A.R."/>
            <person name="Berdy B."/>
            <person name="Zhao S."/>
            <person name="Lieberman T.D."/>
            <person name="Swanson P.K."/>
            <person name="Smith M."/>
            <person name="Roesemann S."/>
            <person name="Alexander J.E."/>
            <person name="Rich S.A."/>
            <person name="Livny J."/>
            <person name="Vlamakis H."/>
            <person name="Clish C."/>
            <person name="Bullock K."/>
            <person name="Deik A."/>
            <person name="Scott J."/>
            <person name="Pierce K.A."/>
            <person name="Xavier R.J."/>
            <person name="Alm E.J."/>
        </authorList>
    </citation>
    <scope>NUCLEOTIDE SEQUENCE [LARGE SCALE GENOMIC DNA]</scope>
    <source>
        <strain evidence="1 2">BIOML-A11</strain>
    </source>
</reference>
<accession>A0A6L5TCX5</accession>
<dbReference type="RefSeq" id="WP_154267450.1">
    <property type="nucleotide sequence ID" value="NZ_QSAZ01000013.1"/>
</dbReference>